<dbReference type="InterPro" id="IPR001478">
    <property type="entry name" value="PDZ"/>
</dbReference>
<keyword evidence="3" id="KW-0378">Hydrolase</keyword>
<dbReference type="GO" id="GO:0006508">
    <property type="term" value="P:proteolysis"/>
    <property type="evidence" value="ECO:0007669"/>
    <property type="project" value="UniProtKB-KW"/>
</dbReference>
<evidence type="ECO:0000256" key="1">
    <source>
        <dbReference type="ARBA" id="ARBA00010541"/>
    </source>
</evidence>
<feature type="compositionally biased region" description="Low complexity" evidence="5">
    <location>
        <begin position="83"/>
        <end position="95"/>
    </location>
</feature>
<evidence type="ECO:0000256" key="4">
    <source>
        <dbReference type="ARBA" id="ARBA00022825"/>
    </source>
</evidence>
<protein>
    <submittedName>
        <fullName evidence="7">Trypsin-like peptidase domain-containing protein</fullName>
    </submittedName>
</protein>
<sequence>MEFRDPNEINQTQNDSNEVTRIQPETEQMRTAPPVKSKPKKGFVKGFVSTVAAGVVGSALTLAVLPHTDYFQNYYPAAANQDTSSSQAAKSTTSTVRPVSTKSTSDSASIADTVEQVSKAIVGIVNYQQQNDPFFRSSNSSQSVESGSGSGVLFQKKGDFAYIVTNNHVVEGASKLEVSLYNGEKTTAEVVGTDALTDLAVLKIDAKNVTTTVQFGDSSTLRPGDQVYAIGNPLGLELSRTVTQGIVSATNRSIPVSTSAGDWETNVIQTDAAINPGNSGGALINSQGLVVGINSMKISENGVEGLGFAIPSNDVIPIVNQLIQNGKIVRPYLGVGLADLDQVSQMYWQSLPENITKGVLVMNIDPNSAAGKAGFQPKDVIVSMNGTAIANSSDLRKYLYSKVKVGDEIKFEIYRDGKQKTLTAKLTNNNSE</sequence>
<accession>A0A942UBC9</accession>
<reference evidence="7" key="1">
    <citation type="submission" date="2021-05" db="EMBL/GenBank/DDBJ databases">
        <title>Novel Bacillus species.</title>
        <authorList>
            <person name="Liu G."/>
        </authorList>
    </citation>
    <scope>NUCLEOTIDE SEQUENCE</scope>
    <source>
        <strain evidence="7">FJAT-49825</strain>
    </source>
</reference>
<dbReference type="InterPro" id="IPR043504">
    <property type="entry name" value="Peptidase_S1_PA_chymotrypsin"/>
</dbReference>
<dbReference type="PROSITE" id="PS50106">
    <property type="entry name" value="PDZ"/>
    <property type="match status" value="1"/>
</dbReference>
<keyword evidence="2" id="KW-0645">Protease</keyword>
<dbReference type="Proteomes" id="UP000679749">
    <property type="component" value="Unassembled WGS sequence"/>
</dbReference>
<feature type="compositionally biased region" description="Polar residues" evidence="5">
    <location>
        <begin position="8"/>
        <end position="26"/>
    </location>
</feature>
<evidence type="ECO:0000313" key="8">
    <source>
        <dbReference type="Proteomes" id="UP000679749"/>
    </source>
</evidence>
<dbReference type="Pfam" id="PF13365">
    <property type="entry name" value="Trypsin_2"/>
    <property type="match status" value="1"/>
</dbReference>
<evidence type="ECO:0000256" key="5">
    <source>
        <dbReference type="SAM" id="MobiDB-lite"/>
    </source>
</evidence>
<keyword evidence="4" id="KW-0720">Serine protease</keyword>
<dbReference type="InterPro" id="IPR001940">
    <property type="entry name" value="Peptidase_S1C"/>
</dbReference>
<dbReference type="PANTHER" id="PTHR43343:SF3">
    <property type="entry name" value="PROTEASE DO-LIKE 8, CHLOROPLASTIC"/>
    <property type="match status" value="1"/>
</dbReference>
<proteinExistence type="inferred from homology"/>
<dbReference type="InterPro" id="IPR051201">
    <property type="entry name" value="Chloro_Bact_Ser_Proteases"/>
</dbReference>
<dbReference type="Pfam" id="PF13180">
    <property type="entry name" value="PDZ_2"/>
    <property type="match status" value="1"/>
</dbReference>
<comment type="similarity">
    <text evidence="1">Belongs to the peptidase S1C family.</text>
</comment>
<feature type="domain" description="PDZ" evidence="6">
    <location>
        <begin position="322"/>
        <end position="417"/>
    </location>
</feature>
<dbReference type="InterPro" id="IPR036034">
    <property type="entry name" value="PDZ_sf"/>
</dbReference>
<gene>
    <name evidence="7" type="ORF">KHA99_27310</name>
</gene>
<comment type="caution">
    <text evidence="7">The sequence shown here is derived from an EMBL/GenBank/DDBJ whole genome shotgun (WGS) entry which is preliminary data.</text>
</comment>
<evidence type="ECO:0000256" key="2">
    <source>
        <dbReference type="ARBA" id="ARBA00022670"/>
    </source>
</evidence>
<dbReference type="InterPro" id="IPR009003">
    <property type="entry name" value="Peptidase_S1_PA"/>
</dbReference>
<dbReference type="SMART" id="SM00228">
    <property type="entry name" value="PDZ"/>
    <property type="match status" value="1"/>
</dbReference>
<dbReference type="SUPFAM" id="SSF50156">
    <property type="entry name" value="PDZ domain-like"/>
    <property type="match status" value="1"/>
</dbReference>
<dbReference type="Gene3D" id="2.30.42.10">
    <property type="match status" value="1"/>
</dbReference>
<dbReference type="Gene3D" id="2.40.10.10">
    <property type="entry name" value="Trypsin-like serine proteases"/>
    <property type="match status" value="2"/>
</dbReference>
<dbReference type="AlphaFoldDB" id="A0A942UBC9"/>
<feature type="compositionally biased region" description="Polar residues" evidence="5">
    <location>
        <begin position="96"/>
        <end position="107"/>
    </location>
</feature>
<feature type="region of interest" description="Disordered" evidence="5">
    <location>
        <begin position="81"/>
        <end position="107"/>
    </location>
</feature>
<dbReference type="PRINTS" id="PR00834">
    <property type="entry name" value="PROTEASES2C"/>
</dbReference>
<dbReference type="RefSeq" id="WP_213120625.1">
    <property type="nucleotide sequence ID" value="NZ_JAGYPF010000005.1"/>
</dbReference>
<evidence type="ECO:0000256" key="3">
    <source>
        <dbReference type="ARBA" id="ARBA00022801"/>
    </source>
</evidence>
<dbReference type="PANTHER" id="PTHR43343">
    <property type="entry name" value="PEPTIDASE S12"/>
    <property type="match status" value="1"/>
</dbReference>
<dbReference type="CDD" id="cd06781">
    <property type="entry name" value="cpPDZ_BsHtra-like"/>
    <property type="match status" value="1"/>
</dbReference>
<feature type="region of interest" description="Disordered" evidence="5">
    <location>
        <begin position="1"/>
        <end position="39"/>
    </location>
</feature>
<evidence type="ECO:0000313" key="7">
    <source>
        <dbReference type="EMBL" id="MBS4216137.1"/>
    </source>
</evidence>
<dbReference type="EMBL" id="JAGYPF010000005">
    <property type="protein sequence ID" value="MBS4216137.1"/>
    <property type="molecule type" value="Genomic_DNA"/>
</dbReference>
<name>A0A942UBC9_9BACI</name>
<dbReference type="SUPFAM" id="SSF50494">
    <property type="entry name" value="Trypsin-like serine proteases"/>
    <property type="match status" value="1"/>
</dbReference>
<keyword evidence="8" id="KW-1185">Reference proteome</keyword>
<evidence type="ECO:0000259" key="6">
    <source>
        <dbReference type="PROSITE" id="PS50106"/>
    </source>
</evidence>
<dbReference type="GO" id="GO:0004252">
    <property type="term" value="F:serine-type endopeptidase activity"/>
    <property type="evidence" value="ECO:0007669"/>
    <property type="project" value="InterPro"/>
</dbReference>
<organism evidence="7 8">
    <name type="scientific">Neobacillus rhizophilus</name>
    <dbReference type="NCBI Taxonomy" id="2833579"/>
    <lineage>
        <taxon>Bacteria</taxon>
        <taxon>Bacillati</taxon>
        <taxon>Bacillota</taxon>
        <taxon>Bacilli</taxon>
        <taxon>Bacillales</taxon>
        <taxon>Bacillaceae</taxon>
        <taxon>Neobacillus</taxon>
    </lineage>
</organism>